<dbReference type="Proteomes" id="UP000295818">
    <property type="component" value="Unassembled WGS sequence"/>
</dbReference>
<proteinExistence type="predicted"/>
<reference evidence="1 2" key="1">
    <citation type="journal article" date="2015" name="Stand. Genomic Sci.">
        <title>Genomic Encyclopedia of Bacterial and Archaeal Type Strains, Phase III: the genomes of soil and plant-associated and newly described type strains.</title>
        <authorList>
            <person name="Whitman W.B."/>
            <person name="Woyke T."/>
            <person name="Klenk H.P."/>
            <person name="Zhou Y."/>
            <person name="Lilburn T.G."/>
            <person name="Beck B.J."/>
            <person name="De Vos P."/>
            <person name="Vandamme P."/>
            <person name="Eisen J.A."/>
            <person name="Garrity G."/>
            <person name="Hugenholtz P."/>
            <person name="Kyrpides N.C."/>
        </authorList>
    </citation>
    <scope>NUCLEOTIDE SEQUENCE [LARGE SCALE GENOMIC DNA]</scope>
    <source>
        <strain evidence="1 2">VKM Ac-2538</strain>
    </source>
</reference>
<gene>
    <name evidence="1" type="ORF">EV644_101101</name>
</gene>
<organism evidence="1 2">
    <name type="scientific">Kribbella orskensis</name>
    <dbReference type="NCBI Taxonomy" id="2512216"/>
    <lineage>
        <taxon>Bacteria</taxon>
        <taxon>Bacillati</taxon>
        <taxon>Actinomycetota</taxon>
        <taxon>Actinomycetes</taxon>
        <taxon>Propionibacteriales</taxon>
        <taxon>Kribbellaceae</taxon>
        <taxon>Kribbella</taxon>
    </lineage>
</organism>
<name>A0ABY2BTH5_9ACTN</name>
<evidence type="ECO:0008006" key="3">
    <source>
        <dbReference type="Google" id="ProtNLM"/>
    </source>
</evidence>
<dbReference type="EMBL" id="SLWM01000001">
    <property type="protein sequence ID" value="TCO31461.1"/>
    <property type="molecule type" value="Genomic_DNA"/>
</dbReference>
<comment type="caution">
    <text evidence="1">The sequence shown here is derived from an EMBL/GenBank/DDBJ whole genome shotgun (WGS) entry which is preliminary data.</text>
</comment>
<sequence length="116" mass="12226">MSQSGDDPAELPGEIVLSTAGETVTVTVAGTIDVRLVLALRKVLHEASSLAPDTLRLHLLISVDGAELLARVVRETQGRFQASWRRFLVAASDPAVVRLLAGARVEAVFQPGLSAG</sequence>
<evidence type="ECO:0000313" key="2">
    <source>
        <dbReference type="Proteomes" id="UP000295818"/>
    </source>
</evidence>
<accession>A0ABY2BTH5</accession>
<keyword evidence="2" id="KW-1185">Reference proteome</keyword>
<evidence type="ECO:0000313" key="1">
    <source>
        <dbReference type="EMBL" id="TCO31461.1"/>
    </source>
</evidence>
<protein>
    <recommendedName>
        <fullName evidence="3">Anti-anti-sigma factor</fullName>
    </recommendedName>
</protein>
<dbReference type="RefSeq" id="WP_132187496.1">
    <property type="nucleotide sequence ID" value="NZ_SLWM01000001.1"/>
</dbReference>